<proteinExistence type="predicted"/>
<organism evidence="7 8">
    <name type="scientific">Teladorsagia circumcincta</name>
    <name type="common">Brown stomach worm</name>
    <name type="synonym">Ostertagia circumcincta</name>
    <dbReference type="NCBI Taxonomy" id="45464"/>
    <lineage>
        <taxon>Eukaryota</taxon>
        <taxon>Metazoa</taxon>
        <taxon>Ecdysozoa</taxon>
        <taxon>Nematoda</taxon>
        <taxon>Chromadorea</taxon>
        <taxon>Rhabditida</taxon>
        <taxon>Rhabditina</taxon>
        <taxon>Rhabditomorpha</taxon>
        <taxon>Strongyloidea</taxon>
        <taxon>Trichostrongylidae</taxon>
        <taxon>Teladorsagia</taxon>
    </lineage>
</organism>
<evidence type="ECO:0000259" key="6">
    <source>
        <dbReference type="Pfam" id="PF00916"/>
    </source>
</evidence>
<evidence type="ECO:0000256" key="5">
    <source>
        <dbReference type="SAM" id="Phobius"/>
    </source>
</evidence>
<comment type="subcellular location">
    <subcellularLocation>
        <location evidence="1">Membrane</location>
        <topology evidence="1">Multi-pass membrane protein</topology>
    </subcellularLocation>
</comment>
<evidence type="ECO:0000256" key="1">
    <source>
        <dbReference type="ARBA" id="ARBA00004141"/>
    </source>
</evidence>
<keyword evidence="2 5" id="KW-0812">Transmembrane</keyword>
<dbReference type="EMBL" id="KZ396234">
    <property type="protein sequence ID" value="PIO54475.1"/>
    <property type="molecule type" value="Genomic_DNA"/>
</dbReference>
<dbReference type="InterPro" id="IPR011547">
    <property type="entry name" value="SLC26A/SulP_dom"/>
</dbReference>
<name>A0A2G9T989_TELCI</name>
<evidence type="ECO:0000256" key="2">
    <source>
        <dbReference type="ARBA" id="ARBA00022692"/>
    </source>
</evidence>
<evidence type="ECO:0000256" key="3">
    <source>
        <dbReference type="ARBA" id="ARBA00022989"/>
    </source>
</evidence>
<keyword evidence="4 5" id="KW-0472">Membrane</keyword>
<feature type="transmembrane region" description="Helical" evidence="5">
    <location>
        <begin position="38"/>
        <end position="56"/>
    </location>
</feature>
<evidence type="ECO:0000313" key="8">
    <source>
        <dbReference type="Proteomes" id="UP000230423"/>
    </source>
</evidence>
<dbReference type="Pfam" id="PF00916">
    <property type="entry name" value="Sulfate_transp"/>
    <property type="match status" value="1"/>
</dbReference>
<accession>A0A2G9T989</accession>
<keyword evidence="8" id="KW-1185">Reference proteome</keyword>
<sequence length="72" mass="8229">MDPILRKWTNVKFPMEFVLVESGIPVPRVPPLDRADELVWQALSISIISFVIHIALAKLISKKLNYEIDANQ</sequence>
<dbReference type="GO" id="GO:0016020">
    <property type="term" value="C:membrane"/>
    <property type="evidence" value="ECO:0007669"/>
    <property type="project" value="UniProtKB-SubCell"/>
</dbReference>
<dbReference type="Proteomes" id="UP000230423">
    <property type="component" value="Unassembled WGS sequence"/>
</dbReference>
<feature type="domain" description="SLC26A/SulP transporter" evidence="6">
    <location>
        <begin position="20"/>
        <end position="72"/>
    </location>
</feature>
<evidence type="ECO:0000256" key="4">
    <source>
        <dbReference type="ARBA" id="ARBA00023136"/>
    </source>
</evidence>
<reference evidence="7 8" key="1">
    <citation type="submission" date="2015-09" db="EMBL/GenBank/DDBJ databases">
        <title>Draft genome of the parasitic nematode Teladorsagia circumcincta isolate WARC Sus (inbred).</title>
        <authorList>
            <person name="Mitreva M."/>
        </authorList>
    </citation>
    <scope>NUCLEOTIDE SEQUENCE [LARGE SCALE GENOMIC DNA]</scope>
    <source>
        <strain evidence="7 8">S</strain>
    </source>
</reference>
<dbReference type="AlphaFoldDB" id="A0A2G9T989"/>
<keyword evidence="3 5" id="KW-1133">Transmembrane helix</keyword>
<gene>
    <name evidence="7" type="ORF">TELCIR_24162</name>
</gene>
<evidence type="ECO:0000313" key="7">
    <source>
        <dbReference type="EMBL" id="PIO54475.1"/>
    </source>
</evidence>
<dbReference type="OrthoDB" id="288203at2759"/>
<feature type="non-terminal residue" evidence="7">
    <location>
        <position position="72"/>
    </location>
</feature>
<protein>
    <recommendedName>
        <fullName evidence="6">SLC26A/SulP transporter domain-containing protein</fullName>
    </recommendedName>
</protein>